<evidence type="ECO:0000313" key="2">
    <source>
        <dbReference type="EMBL" id="GAB70010.1"/>
    </source>
</evidence>
<dbReference type="InterPro" id="IPR008780">
    <property type="entry name" value="Plasmodium_Vir"/>
</dbReference>
<feature type="non-terminal residue" evidence="2">
    <location>
        <position position="285"/>
    </location>
</feature>
<dbReference type="RefSeq" id="XP_004228228.1">
    <property type="nucleotide sequence ID" value="XM_004228180.1"/>
</dbReference>
<name>K6V3S5_PLACD</name>
<dbReference type="KEGG" id="pcy:PCYB_007590"/>
<dbReference type="EMBL" id="DF158483">
    <property type="protein sequence ID" value="GAB70010.1"/>
    <property type="molecule type" value="Genomic_DNA"/>
</dbReference>
<accession>K6V3S5</accession>
<reference evidence="2 3" key="1">
    <citation type="journal article" date="2012" name="Nat. Genet.">
        <title>Plasmodium cynomolgi genome sequences provide insight into Plasmodium vivax and the monkey malaria clade.</title>
        <authorList>
            <person name="Tachibana S."/>
            <person name="Sullivan S.A."/>
            <person name="Kawai S."/>
            <person name="Nakamura S."/>
            <person name="Kim H.R."/>
            <person name="Goto N."/>
            <person name="Arisue N."/>
            <person name="Palacpac N.M.Q."/>
            <person name="Honma H."/>
            <person name="Yagi M."/>
            <person name="Tougan T."/>
            <person name="Katakai Y."/>
            <person name="Kaneko O."/>
            <person name="Mita T."/>
            <person name="Kita K."/>
            <person name="Yasutomi Y."/>
            <person name="Sutton P.L."/>
            <person name="Shakhbatyan R."/>
            <person name="Horii T."/>
            <person name="Yasunaga T."/>
            <person name="Barnwell J.W."/>
            <person name="Escalante A.A."/>
            <person name="Carlton J.M."/>
            <person name="Tanabe K."/>
        </authorList>
    </citation>
    <scope>NUCLEOTIDE SEQUENCE [LARGE SCALE GENOMIC DNA]</scope>
    <source>
        <strain evidence="2 3">B</strain>
    </source>
</reference>
<keyword evidence="3" id="KW-1185">Reference proteome</keyword>
<organism evidence="2 3">
    <name type="scientific">Plasmodium cynomolgi (strain B)</name>
    <dbReference type="NCBI Taxonomy" id="1120755"/>
    <lineage>
        <taxon>Eukaryota</taxon>
        <taxon>Sar</taxon>
        <taxon>Alveolata</taxon>
        <taxon>Apicomplexa</taxon>
        <taxon>Aconoidasida</taxon>
        <taxon>Haemosporida</taxon>
        <taxon>Plasmodiidae</taxon>
        <taxon>Plasmodium</taxon>
        <taxon>Plasmodium (Plasmodium)</taxon>
    </lineage>
</organism>
<sequence>MYSYFENGKEGCEKLQFYSNIRDEFEEKYKIYNLHKISDSISRALCYIYIEKKENIDYFNNELCWYLYYWLSNMIYPLVQKNTTMLSKIIKNIYENLNDYNPQGFTVCSDTYYLYDLNRFNEYKLLFDYSKDYRNIEQDTAYDQTPCDEYYNNYINEYIGMYKKAHSECNEGKKSNFYCRNFFTLFQKKPYEKLSSFSCTLSKNREEILEEATAHRTQEHVQNQNHLRTTIVQDSVDHHGTADGSNLGKIPSLESQQNLEKMTTFSIDDNAEGGPSKSVTGSVVP</sequence>
<gene>
    <name evidence="2" type="ORF">PCYB_007590</name>
</gene>
<evidence type="ECO:0000256" key="1">
    <source>
        <dbReference type="SAM" id="MobiDB-lite"/>
    </source>
</evidence>
<dbReference type="Pfam" id="PF05795">
    <property type="entry name" value="Plasmodium_Vir"/>
    <property type="match status" value="1"/>
</dbReference>
<feature type="region of interest" description="Disordered" evidence="1">
    <location>
        <begin position="266"/>
        <end position="285"/>
    </location>
</feature>
<protein>
    <submittedName>
        <fullName evidence="2">CYIR protein</fullName>
    </submittedName>
</protein>
<dbReference type="VEuPathDB" id="PlasmoDB:PCYB_007590"/>
<dbReference type="PhylomeDB" id="K6V3S5"/>
<evidence type="ECO:0000313" key="3">
    <source>
        <dbReference type="Proteomes" id="UP000006319"/>
    </source>
</evidence>
<dbReference type="Proteomes" id="UP000006319">
    <property type="component" value="Unassembled WGS sequence"/>
</dbReference>
<dbReference type="GeneID" id="14696552"/>
<dbReference type="AlphaFoldDB" id="K6V3S5"/>
<proteinExistence type="predicted"/>